<reference evidence="1" key="1">
    <citation type="submission" date="2013-12" db="EMBL/GenBank/DDBJ databases">
        <title>The Genome Sequence of Aphanomyces invadans NJM9701.</title>
        <authorList>
            <consortium name="The Broad Institute Genomics Platform"/>
            <person name="Russ C."/>
            <person name="Tyler B."/>
            <person name="van West P."/>
            <person name="Dieguez-Uribeondo J."/>
            <person name="Young S.K."/>
            <person name="Zeng Q."/>
            <person name="Gargeya S."/>
            <person name="Fitzgerald M."/>
            <person name="Abouelleil A."/>
            <person name="Alvarado L."/>
            <person name="Chapman S.B."/>
            <person name="Gainer-Dewar J."/>
            <person name="Goldberg J."/>
            <person name="Griggs A."/>
            <person name="Gujja S."/>
            <person name="Hansen M."/>
            <person name="Howarth C."/>
            <person name="Imamovic A."/>
            <person name="Ireland A."/>
            <person name="Larimer J."/>
            <person name="McCowan C."/>
            <person name="Murphy C."/>
            <person name="Pearson M."/>
            <person name="Poon T.W."/>
            <person name="Priest M."/>
            <person name="Roberts A."/>
            <person name="Saif S."/>
            <person name="Shea T."/>
            <person name="Sykes S."/>
            <person name="Wortman J."/>
            <person name="Nusbaum C."/>
            <person name="Birren B."/>
        </authorList>
    </citation>
    <scope>NUCLEOTIDE SEQUENCE [LARGE SCALE GENOMIC DNA]</scope>
    <source>
        <strain evidence="1">NJM9701</strain>
    </source>
</reference>
<dbReference type="EMBL" id="KI913956">
    <property type="protein sequence ID" value="ETW05973.1"/>
    <property type="molecule type" value="Genomic_DNA"/>
</dbReference>
<evidence type="ECO:0000313" key="1">
    <source>
        <dbReference type="EMBL" id="ETW05973.1"/>
    </source>
</evidence>
<gene>
    <name evidence="1" type="ORF">H310_03597</name>
</gene>
<dbReference type="VEuPathDB" id="FungiDB:H310_03597"/>
<dbReference type="AlphaFoldDB" id="A0A024UK52"/>
<protein>
    <submittedName>
        <fullName evidence="1">Uncharacterized protein</fullName>
    </submittedName>
</protein>
<dbReference type="GeneID" id="20080647"/>
<proteinExistence type="predicted"/>
<sequence length="101" mass="11657">MVFNVHGRQRPTRIFVLAAAERDVEATATGNRFHEHSVPTQYLKLSVCATVQEKVLTLVDAVVRRTPLEWRDLLDVLVGIVRMLDERLQDLERRLHRQVSA</sequence>
<organism evidence="1">
    <name type="scientific">Aphanomyces invadans</name>
    <dbReference type="NCBI Taxonomy" id="157072"/>
    <lineage>
        <taxon>Eukaryota</taxon>
        <taxon>Sar</taxon>
        <taxon>Stramenopiles</taxon>
        <taxon>Oomycota</taxon>
        <taxon>Saprolegniomycetes</taxon>
        <taxon>Saprolegniales</taxon>
        <taxon>Verrucalvaceae</taxon>
        <taxon>Aphanomyces</taxon>
    </lineage>
</organism>
<accession>A0A024UK52</accession>
<name>A0A024UK52_9STRA</name>
<dbReference type="RefSeq" id="XP_008865750.1">
    <property type="nucleotide sequence ID" value="XM_008867528.1"/>
</dbReference>